<dbReference type="EMBL" id="MU006598">
    <property type="protein sequence ID" value="KAF2743302.1"/>
    <property type="molecule type" value="Genomic_DNA"/>
</dbReference>
<name>A0A6A6UYF2_9PLEO</name>
<proteinExistence type="predicted"/>
<dbReference type="Proteomes" id="UP000799440">
    <property type="component" value="Unassembled WGS sequence"/>
</dbReference>
<gene>
    <name evidence="2" type="ORF">M011DRAFT_223375</name>
</gene>
<reference evidence="2" key="1">
    <citation type="journal article" date="2020" name="Stud. Mycol.">
        <title>101 Dothideomycetes genomes: a test case for predicting lifestyles and emergence of pathogens.</title>
        <authorList>
            <person name="Haridas S."/>
            <person name="Albert R."/>
            <person name="Binder M."/>
            <person name="Bloem J."/>
            <person name="Labutti K."/>
            <person name="Salamov A."/>
            <person name="Andreopoulos B."/>
            <person name="Baker S."/>
            <person name="Barry K."/>
            <person name="Bills G."/>
            <person name="Bluhm B."/>
            <person name="Cannon C."/>
            <person name="Castanera R."/>
            <person name="Culley D."/>
            <person name="Daum C."/>
            <person name="Ezra D."/>
            <person name="Gonzalez J."/>
            <person name="Henrissat B."/>
            <person name="Kuo A."/>
            <person name="Liang C."/>
            <person name="Lipzen A."/>
            <person name="Lutzoni F."/>
            <person name="Magnuson J."/>
            <person name="Mondo S."/>
            <person name="Nolan M."/>
            <person name="Ohm R."/>
            <person name="Pangilinan J."/>
            <person name="Park H.-J."/>
            <person name="Ramirez L."/>
            <person name="Alfaro M."/>
            <person name="Sun H."/>
            <person name="Tritt A."/>
            <person name="Yoshinaga Y."/>
            <person name="Zwiers L.-H."/>
            <person name="Turgeon B."/>
            <person name="Goodwin S."/>
            <person name="Spatafora J."/>
            <person name="Crous P."/>
            <person name="Grigoriev I."/>
        </authorList>
    </citation>
    <scope>NUCLEOTIDE SEQUENCE</scope>
    <source>
        <strain evidence="2">CBS 119925</strain>
    </source>
</reference>
<feature type="region of interest" description="Disordered" evidence="1">
    <location>
        <begin position="24"/>
        <end position="45"/>
    </location>
</feature>
<evidence type="ECO:0000256" key="1">
    <source>
        <dbReference type="SAM" id="MobiDB-lite"/>
    </source>
</evidence>
<keyword evidence="3" id="KW-1185">Reference proteome</keyword>
<evidence type="ECO:0000313" key="3">
    <source>
        <dbReference type="Proteomes" id="UP000799440"/>
    </source>
</evidence>
<sequence length="150" mass="16629">MYWLSFIVIASHVECRVCRSDVFSSQLPQPSSPPPTKPSPSPSHVCSRRHFVPPRNFFCRTKPGCLRSLASLVTNMFPMVYLAANAVQPVCRKGKTILPAAHTIALQLAPMFPSAPEHTDRTTLTLLLFHCRLMSDTCFPITTSLSVQST</sequence>
<accession>A0A6A6UYF2</accession>
<evidence type="ECO:0000313" key="2">
    <source>
        <dbReference type="EMBL" id="KAF2743302.1"/>
    </source>
</evidence>
<protein>
    <submittedName>
        <fullName evidence="2">Uncharacterized protein</fullName>
    </submittedName>
</protein>
<feature type="compositionally biased region" description="Pro residues" evidence="1">
    <location>
        <begin position="30"/>
        <end position="41"/>
    </location>
</feature>
<organism evidence="2 3">
    <name type="scientific">Sporormia fimetaria CBS 119925</name>
    <dbReference type="NCBI Taxonomy" id="1340428"/>
    <lineage>
        <taxon>Eukaryota</taxon>
        <taxon>Fungi</taxon>
        <taxon>Dikarya</taxon>
        <taxon>Ascomycota</taxon>
        <taxon>Pezizomycotina</taxon>
        <taxon>Dothideomycetes</taxon>
        <taxon>Pleosporomycetidae</taxon>
        <taxon>Pleosporales</taxon>
        <taxon>Sporormiaceae</taxon>
        <taxon>Sporormia</taxon>
    </lineage>
</organism>
<dbReference type="AlphaFoldDB" id="A0A6A6UYF2"/>